<feature type="compositionally biased region" description="Polar residues" evidence="1">
    <location>
        <begin position="24"/>
        <end position="53"/>
    </location>
</feature>
<evidence type="ECO:0000256" key="1">
    <source>
        <dbReference type="SAM" id="MobiDB-lite"/>
    </source>
</evidence>
<evidence type="ECO:0000313" key="2">
    <source>
        <dbReference type="EMBL" id="KAL2829785.1"/>
    </source>
</evidence>
<proteinExistence type="predicted"/>
<accession>A0ABR4IPV0</accession>
<dbReference type="EMBL" id="JBFXLS010000015">
    <property type="protein sequence ID" value="KAL2829785.1"/>
    <property type="molecule type" value="Genomic_DNA"/>
</dbReference>
<feature type="region of interest" description="Disordered" evidence="1">
    <location>
        <begin position="24"/>
        <end position="85"/>
    </location>
</feature>
<sequence length="545" mass="61457">MSCTRPPNLQKWSSLQRRSPIILTSPSRLTSLSITHPPSKPNNNPRPFHTTPNPYKAVPSPAMRKAAQRNKPRRPVFSSDALLGNRPEGNLEQRLSSLNKTGVKLLAEMLHDGIIDKSITPKIFKRVGTALLEKAYSQPASAEAVTSIAQETNVDVDTIYEIGRIITRDDKALSQWVVSSCTHAGARMALFLTATVYLRSCQDHHNVFFAQATSFPVVTSFLSQVEALAMRSWSITVRDGKSKAEIKGELESLESEGEETPAPDLQAMVIYAKYLGLRKRYLEAFALVDEVMQHIYPSKLQQRPREDLTISSRIEPPWELYLWLRRAIRVDIVQTSDNIRLRQQNSSMGQDEIEVIRLAALEFQDPEALLRYAGLMGRCGMWDMYEECMGKAAAGGVRNACRKLAHYYYLTSIGQFSRLMEHEAMAESEEMGVNVDMDAGPTEPEKPEGLLATVSSYFRPRPTREYRALAIEWYHAALAHGCITSGIQLAILKIQDGNINDARKIFEGLHWQAKTPPNLRSTIQKISEAFDSGRKIRMRTQYFDL</sequence>
<evidence type="ECO:0000313" key="3">
    <source>
        <dbReference type="Proteomes" id="UP001610335"/>
    </source>
</evidence>
<gene>
    <name evidence="2" type="ORF">BDW59DRAFT_142025</name>
</gene>
<reference evidence="2 3" key="1">
    <citation type="submission" date="2024-07" db="EMBL/GenBank/DDBJ databases">
        <title>Section-level genome sequencing and comparative genomics of Aspergillus sections Usti and Cavernicolus.</title>
        <authorList>
            <consortium name="Lawrence Berkeley National Laboratory"/>
            <person name="Nybo J.L."/>
            <person name="Vesth T.C."/>
            <person name="Theobald S."/>
            <person name="Frisvad J.C."/>
            <person name="Larsen T.O."/>
            <person name="Kjaerboelling I."/>
            <person name="Rothschild-Mancinelli K."/>
            <person name="Lyhne E.K."/>
            <person name="Kogle M.E."/>
            <person name="Barry K."/>
            <person name="Clum A."/>
            <person name="Na H."/>
            <person name="Ledsgaard L."/>
            <person name="Lin J."/>
            <person name="Lipzen A."/>
            <person name="Kuo A."/>
            <person name="Riley R."/>
            <person name="Mondo S."/>
            <person name="LaButti K."/>
            <person name="Haridas S."/>
            <person name="Pangalinan J."/>
            <person name="Salamov A.A."/>
            <person name="Simmons B.A."/>
            <person name="Magnuson J.K."/>
            <person name="Chen J."/>
            <person name="Drula E."/>
            <person name="Henrissat B."/>
            <person name="Wiebenga A."/>
            <person name="Lubbers R.J."/>
            <person name="Gomes A.C."/>
            <person name="Makela M.R."/>
            <person name="Stajich J."/>
            <person name="Grigoriev I.V."/>
            <person name="Mortensen U.H."/>
            <person name="De vries R.P."/>
            <person name="Baker S.E."/>
            <person name="Andersen M.R."/>
        </authorList>
    </citation>
    <scope>NUCLEOTIDE SEQUENCE [LARGE SCALE GENOMIC DNA]</scope>
    <source>
        <strain evidence="2 3">CBS 600.67</strain>
    </source>
</reference>
<comment type="caution">
    <text evidence="2">The sequence shown here is derived from an EMBL/GenBank/DDBJ whole genome shotgun (WGS) entry which is preliminary data.</text>
</comment>
<keyword evidence="3" id="KW-1185">Reference proteome</keyword>
<name>A0ABR4IPV0_9EURO</name>
<organism evidence="2 3">
    <name type="scientific">Aspergillus cavernicola</name>
    <dbReference type="NCBI Taxonomy" id="176166"/>
    <lineage>
        <taxon>Eukaryota</taxon>
        <taxon>Fungi</taxon>
        <taxon>Dikarya</taxon>
        <taxon>Ascomycota</taxon>
        <taxon>Pezizomycotina</taxon>
        <taxon>Eurotiomycetes</taxon>
        <taxon>Eurotiomycetidae</taxon>
        <taxon>Eurotiales</taxon>
        <taxon>Aspergillaceae</taxon>
        <taxon>Aspergillus</taxon>
        <taxon>Aspergillus subgen. Nidulantes</taxon>
    </lineage>
</organism>
<dbReference type="Proteomes" id="UP001610335">
    <property type="component" value="Unassembled WGS sequence"/>
</dbReference>
<protein>
    <submittedName>
        <fullName evidence="2">Uncharacterized protein</fullName>
    </submittedName>
</protein>